<evidence type="ECO:0000313" key="1">
    <source>
        <dbReference type="EMBL" id="MCE7010080.1"/>
    </source>
</evidence>
<dbReference type="Gene3D" id="2.60.20.10">
    <property type="entry name" value="Crystallins"/>
    <property type="match status" value="1"/>
</dbReference>
<dbReference type="SUPFAM" id="SSF49695">
    <property type="entry name" value="gamma-Crystallin-like"/>
    <property type="match status" value="1"/>
</dbReference>
<dbReference type="EMBL" id="JAJVCN010000004">
    <property type="protein sequence ID" value="MCE7010080.1"/>
    <property type="molecule type" value="Genomic_DNA"/>
</dbReference>
<sequence>MTAVAAPAAAAAPWKCGRDLCLYVDANYKGGGMYTNTLQIPDLAKHGMNEKISSVYYKGSSIPTDHFVCLWKDTNFHGMMIARLGRGTSIKDMGRYNDAASSVNTCF</sequence>
<gene>
    <name evidence="1" type="ORF">LWC34_45840</name>
</gene>
<name>A0ABS8ZQN9_9PSEU</name>
<protein>
    <submittedName>
        <fullName evidence="1">Peptidase inhibitor family I36 protein</fullName>
    </submittedName>
</protein>
<keyword evidence="2" id="KW-1185">Reference proteome</keyword>
<proteinExistence type="predicted"/>
<dbReference type="RefSeq" id="WP_233731547.1">
    <property type="nucleotide sequence ID" value="NZ_JAJVCN010000004.1"/>
</dbReference>
<comment type="caution">
    <text evidence="1">The sequence shown here is derived from an EMBL/GenBank/DDBJ whole genome shotgun (WGS) entry which is preliminary data.</text>
</comment>
<dbReference type="Pfam" id="PF03995">
    <property type="entry name" value="Inhibitor_I36"/>
    <property type="match status" value="1"/>
</dbReference>
<reference evidence="1 2" key="1">
    <citation type="submission" date="2021-12" db="EMBL/GenBank/DDBJ databases">
        <title>Genome sequence of Kibdelosporangium philippinense ATCC 49844.</title>
        <authorList>
            <person name="Fedorov E.A."/>
            <person name="Omeragic M."/>
            <person name="Shalygina K.F."/>
            <person name="Maclea K.S."/>
        </authorList>
    </citation>
    <scope>NUCLEOTIDE SEQUENCE [LARGE SCALE GENOMIC DNA]</scope>
    <source>
        <strain evidence="1 2">ATCC 49844</strain>
    </source>
</reference>
<evidence type="ECO:0000313" key="2">
    <source>
        <dbReference type="Proteomes" id="UP001521150"/>
    </source>
</evidence>
<organism evidence="1 2">
    <name type="scientific">Kibdelosporangium philippinense</name>
    <dbReference type="NCBI Taxonomy" id="211113"/>
    <lineage>
        <taxon>Bacteria</taxon>
        <taxon>Bacillati</taxon>
        <taxon>Actinomycetota</taxon>
        <taxon>Actinomycetes</taxon>
        <taxon>Pseudonocardiales</taxon>
        <taxon>Pseudonocardiaceae</taxon>
        <taxon>Kibdelosporangium</taxon>
    </lineage>
</organism>
<dbReference type="InterPro" id="IPR011024">
    <property type="entry name" value="G_crystallin-like"/>
</dbReference>
<accession>A0ABS8ZQN9</accession>
<dbReference type="Proteomes" id="UP001521150">
    <property type="component" value="Unassembled WGS sequence"/>
</dbReference>